<protein>
    <submittedName>
        <fullName evidence="1">Uncharacterized protein</fullName>
    </submittedName>
</protein>
<dbReference type="EMBL" id="GGEC01000026">
    <property type="protein sequence ID" value="MBW80509.1"/>
    <property type="molecule type" value="Transcribed_RNA"/>
</dbReference>
<proteinExistence type="predicted"/>
<name>A0A2P2IH09_RHIMU</name>
<reference evidence="1" key="1">
    <citation type="submission" date="2018-02" db="EMBL/GenBank/DDBJ databases">
        <title>Rhizophora mucronata_Transcriptome.</title>
        <authorList>
            <person name="Meera S.P."/>
            <person name="Sreeshan A."/>
            <person name="Augustine A."/>
        </authorList>
    </citation>
    <scope>NUCLEOTIDE SEQUENCE</scope>
    <source>
        <tissue evidence="1">Leaf</tissue>
    </source>
</reference>
<accession>A0A2P2IH09</accession>
<evidence type="ECO:0000313" key="1">
    <source>
        <dbReference type="EMBL" id="MBW80509.1"/>
    </source>
</evidence>
<sequence length="150" mass="17324">MTIFTDTKNQQRLCNTPTKANTAINIRPSLQSTIFIIVSFIQNKHSIFRMDQRWVVSVGNKVHTILRSGPHDPVFHSKMSICLAKFRKIWLLGFHVQPQLQTINYRIISSSNFEASQRIAQVKGFLHTQFEPLLIILLSSDHRPPETRTN</sequence>
<organism evidence="1">
    <name type="scientific">Rhizophora mucronata</name>
    <name type="common">Asiatic mangrove</name>
    <dbReference type="NCBI Taxonomy" id="61149"/>
    <lineage>
        <taxon>Eukaryota</taxon>
        <taxon>Viridiplantae</taxon>
        <taxon>Streptophyta</taxon>
        <taxon>Embryophyta</taxon>
        <taxon>Tracheophyta</taxon>
        <taxon>Spermatophyta</taxon>
        <taxon>Magnoliopsida</taxon>
        <taxon>eudicotyledons</taxon>
        <taxon>Gunneridae</taxon>
        <taxon>Pentapetalae</taxon>
        <taxon>rosids</taxon>
        <taxon>fabids</taxon>
        <taxon>Malpighiales</taxon>
        <taxon>Rhizophoraceae</taxon>
        <taxon>Rhizophora</taxon>
    </lineage>
</organism>
<dbReference type="AlphaFoldDB" id="A0A2P2IH09"/>